<protein>
    <submittedName>
        <fullName evidence="1">Uncharacterized protein</fullName>
    </submittedName>
</protein>
<name>A0A6J5KRG2_9CAUD</name>
<sequence length="65" mass="7215">MNEIAVLEHLSEILAKRRTELAESLAEGGVHDFPAYRELCGVIRGLLTAQMEIGDLVRTLKANHD</sequence>
<dbReference type="EMBL" id="LR796172">
    <property type="protein sequence ID" value="CAB4123836.1"/>
    <property type="molecule type" value="Genomic_DNA"/>
</dbReference>
<accession>A0A6J5KRG2</accession>
<evidence type="ECO:0000313" key="1">
    <source>
        <dbReference type="EMBL" id="CAB4123836.1"/>
    </source>
</evidence>
<proteinExistence type="predicted"/>
<gene>
    <name evidence="1" type="ORF">UFOVP48_92</name>
</gene>
<reference evidence="1" key="1">
    <citation type="submission" date="2020-04" db="EMBL/GenBank/DDBJ databases">
        <authorList>
            <person name="Chiriac C."/>
            <person name="Salcher M."/>
            <person name="Ghai R."/>
            <person name="Kavagutti S V."/>
        </authorList>
    </citation>
    <scope>NUCLEOTIDE SEQUENCE</scope>
</reference>
<organism evidence="1">
    <name type="scientific">uncultured Caudovirales phage</name>
    <dbReference type="NCBI Taxonomy" id="2100421"/>
    <lineage>
        <taxon>Viruses</taxon>
        <taxon>Duplodnaviria</taxon>
        <taxon>Heunggongvirae</taxon>
        <taxon>Uroviricota</taxon>
        <taxon>Caudoviricetes</taxon>
        <taxon>Peduoviridae</taxon>
        <taxon>Maltschvirus</taxon>
        <taxon>Maltschvirus maltsch</taxon>
    </lineage>
</organism>